<protein>
    <submittedName>
        <fullName evidence="1">Uu.00g072160.m01.CDS01</fullName>
    </submittedName>
</protein>
<evidence type="ECO:0000313" key="1">
    <source>
        <dbReference type="EMBL" id="CAJ2511591.1"/>
    </source>
</evidence>
<reference evidence="1" key="1">
    <citation type="submission" date="2023-10" db="EMBL/GenBank/DDBJ databases">
        <authorList>
            <person name="Hackl T."/>
        </authorList>
    </citation>
    <scope>NUCLEOTIDE SEQUENCE</scope>
</reference>
<comment type="caution">
    <text evidence="1">The sequence shown here is derived from an EMBL/GenBank/DDBJ whole genome shotgun (WGS) entry which is preliminary data.</text>
</comment>
<proteinExistence type="predicted"/>
<organism evidence="1 2">
    <name type="scientific">Anthostomella pinea</name>
    <dbReference type="NCBI Taxonomy" id="933095"/>
    <lineage>
        <taxon>Eukaryota</taxon>
        <taxon>Fungi</taxon>
        <taxon>Dikarya</taxon>
        <taxon>Ascomycota</taxon>
        <taxon>Pezizomycotina</taxon>
        <taxon>Sordariomycetes</taxon>
        <taxon>Xylariomycetidae</taxon>
        <taxon>Xylariales</taxon>
        <taxon>Xylariaceae</taxon>
        <taxon>Anthostomella</taxon>
    </lineage>
</organism>
<dbReference type="EMBL" id="CAUWAG010000018">
    <property type="protein sequence ID" value="CAJ2511591.1"/>
    <property type="molecule type" value="Genomic_DNA"/>
</dbReference>
<name>A0AAI8VPE0_9PEZI</name>
<accession>A0AAI8VPE0</accession>
<gene>
    <name evidence="1" type="ORF">KHLLAP_LOCUS12059</name>
</gene>
<keyword evidence="2" id="KW-1185">Reference proteome</keyword>
<evidence type="ECO:0000313" key="2">
    <source>
        <dbReference type="Proteomes" id="UP001295740"/>
    </source>
</evidence>
<dbReference type="AlphaFoldDB" id="A0AAI8VPE0"/>
<dbReference type="Proteomes" id="UP001295740">
    <property type="component" value="Unassembled WGS sequence"/>
</dbReference>
<sequence length="144" mass="15706">MLFSHMGYGIRSFGSALAVCLLATATLSEIILTTPIGIKADGKGTVYCLFYTEESYGITEGKEAAAAFADANGKYTFQDLFGPNTLLDTAFGNPSTDNQDICWACSEAMARYASEVLITECCYHRDHPADEPEDFKDDIKLDTE</sequence>